<dbReference type="GO" id="GO:0005814">
    <property type="term" value="C:centriole"/>
    <property type="evidence" value="ECO:0007669"/>
    <property type="project" value="InterPro"/>
</dbReference>
<dbReference type="OrthoDB" id="6622877at2759"/>
<dbReference type="GO" id="GO:0097539">
    <property type="term" value="C:ciliary transition fiber"/>
    <property type="evidence" value="ECO:0007669"/>
    <property type="project" value="TreeGrafter"/>
</dbReference>
<dbReference type="Proteomes" id="UP000594454">
    <property type="component" value="Chromosome 4"/>
</dbReference>
<dbReference type="InterPro" id="IPR033545">
    <property type="entry name" value="CEP89"/>
</dbReference>
<organism evidence="3 4">
    <name type="scientific">Hermetia illucens</name>
    <name type="common">Black soldier fly</name>
    <dbReference type="NCBI Taxonomy" id="343691"/>
    <lineage>
        <taxon>Eukaryota</taxon>
        <taxon>Metazoa</taxon>
        <taxon>Ecdysozoa</taxon>
        <taxon>Arthropoda</taxon>
        <taxon>Hexapoda</taxon>
        <taxon>Insecta</taxon>
        <taxon>Pterygota</taxon>
        <taxon>Neoptera</taxon>
        <taxon>Endopterygota</taxon>
        <taxon>Diptera</taxon>
        <taxon>Brachycera</taxon>
        <taxon>Stratiomyomorpha</taxon>
        <taxon>Stratiomyidae</taxon>
        <taxon>Hermetiinae</taxon>
        <taxon>Hermetia</taxon>
    </lineage>
</organism>
<dbReference type="OMA" id="RYNDQFA"/>
<feature type="coiled-coil region" evidence="1">
    <location>
        <begin position="109"/>
        <end position="168"/>
    </location>
</feature>
<keyword evidence="1" id="KW-0175">Coiled coil</keyword>
<feature type="compositionally biased region" description="Basic and acidic residues" evidence="2">
    <location>
        <begin position="47"/>
        <end position="69"/>
    </location>
</feature>
<accession>A0A7R8UX47</accession>
<gene>
    <name evidence="3" type="ORF">HERILL_LOCUS11330</name>
</gene>
<dbReference type="PANTHER" id="PTHR36170">
    <property type="entry name" value="CENTROSOMAL PROTEIN OF 89 KDA"/>
    <property type="match status" value="1"/>
</dbReference>
<dbReference type="GO" id="GO:0007005">
    <property type="term" value="P:mitochondrion organization"/>
    <property type="evidence" value="ECO:0007669"/>
    <property type="project" value="InterPro"/>
</dbReference>
<dbReference type="InParanoid" id="A0A7R8UX47"/>
<evidence type="ECO:0000313" key="4">
    <source>
        <dbReference type="Proteomes" id="UP000594454"/>
    </source>
</evidence>
<dbReference type="GO" id="GO:0007268">
    <property type="term" value="P:chemical synaptic transmission"/>
    <property type="evidence" value="ECO:0007669"/>
    <property type="project" value="InterPro"/>
</dbReference>
<sequence>MTSSIPVRKTTETVRKIVTDLDQPDEPTVGAEVQKVRKPHRHVHRERTKEAKKVSRSFPAERSRSFERDSKHSTGYLQVLVQTKDEQIEKLLQKVTGLHNYNDQFSVENETLRSEIHTLSGKLQEMAKQLTEYEDRECSKCLQYARLHDELSNEHQSLLKTNKTLTDDVSMMKTLVYRLNVQLERYQEILRKCNENDEDLTEPGTRTLSEDNETTVRKWGSVKTHTLAPLLNAYEEMLKEKADLILQHDREINRFTGHLKVIIAENEKLHAEMDELRKGKDGWLEDKTRLQAQVEICRGKAEVQTRRADIAKEKLVEVLRCYEQKVQGQSLDIERLQEAYSRAKGEIISLRNAHAHPDTIVESLKECQRLFEELKAQHDNEKTRISNDLAECRKLHSDMEATVSKLREENATLRASADQYRQSADSLRKKYTSLRYKVRTVIDSRENLKSKLRTALEWAQKLDESRQKMKTSWDDVKGLETVIRHKEAQIRGLHARHAEEIGRLERKLQQREETIKCILQEKAKVNISRKME</sequence>
<evidence type="ECO:0000313" key="3">
    <source>
        <dbReference type="EMBL" id="CAD7088732.1"/>
    </source>
</evidence>
<keyword evidence="4" id="KW-1185">Reference proteome</keyword>
<dbReference type="EMBL" id="LR899012">
    <property type="protein sequence ID" value="CAD7088732.1"/>
    <property type="molecule type" value="Genomic_DNA"/>
</dbReference>
<evidence type="ECO:0000256" key="1">
    <source>
        <dbReference type="SAM" id="Coils"/>
    </source>
</evidence>
<dbReference type="GO" id="GO:0060271">
    <property type="term" value="P:cilium assembly"/>
    <property type="evidence" value="ECO:0007669"/>
    <property type="project" value="InterPro"/>
</dbReference>
<dbReference type="GO" id="GO:0045202">
    <property type="term" value="C:synapse"/>
    <property type="evidence" value="ECO:0007669"/>
    <property type="project" value="GOC"/>
</dbReference>
<dbReference type="Gene3D" id="1.10.287.1490">
    <property type="match status" value="1"/>
</dbReference>
<name>A0A7R8UX47_HERIL</name>
<evidence type="ECO:0000256" key="2">
    <source>
        <dbReference type="SAM" id="MobiDB-lite"/>
    </source>
</evidence>
<protein>
    <submittedName>
        <fullName evidence="3">Uncharacterized protein</fullName>
    </submittedName>
</protein>
<dbReference type="AlphaFoldDB" id="A0A7R8UX47"/>
<reference evidence="3 4" key="1">
    <citation type="submission" date="2020-11" db="EMBL/GenBank/DDBJ databases">
        <authorList>
            <person name="Wallbank WR R."/>
            <person name="Pardo Diaz C."/>
            <person name="Kozak K."/>
            <person name="Martin S."/>
            <person name="Jiggins C."/>
            <person name="Moest M."/>
            <person name="Warren A I."/>
            <person name="Generalovic N T."/>
            <person name="Byers J.R.P. K."/>
            <person name="Montejo-Kovacevich G."/>
            <person name="Yen C E."/>
        </authorList>
    </citation>
    <scope>NUCLEOTIDE SEQUENCE [LARGE SCALE GENOMIC DNA]</scope>
</reference>
<feature type="coiled-coil region" evidence="1">
    <location>
        <begin position="319"/>
        <end position="430"/>
    </location>
</feature>
<feature type="region of interest" description="Disordered" evidence="2">
    <location>
        <begin position="35"/>
        <end position="69"/>
    </location>
</feature>
<proteinExistence type="predicted"/>
<dbReference type="PANTHER" id="PTHR36170:SF1">
    <property type="entry name" value="CENTROSOMAL PROTEIN OF 89 KDA"/>
    <property type="match status" value="1"/>
</dbReference>
<feature type="coiled-coil region" evidence="1">
    <location>
        <begin position="494"/>
        <end position="521"/>
    </location>
</feature>
<feature type="compositionally biased region" description="Basic residues" evidence="2">
    <location>
        <begin position="36"/>
        <end position="46"/>
    </location>
</feature>